<evidence type="ECO:0000313" key="2">
    <source>
        <dbReference type="Proteomes" id="UP000030300"/>
    </source>
</evidence>
<dbReference type="RefSeq" id="WP_239781133.1">
    <property type="nucleotide sequence ID" value="NZ_JAAARG010000328.1"/>
</dbReference>
<dbReference type="Proteomes" id="UP000030300">
    <property type="component" value="Chromosome"/>
</dbReference>
<evidence type="ECO:0008006" key="3">
    <source>
        <dbReference type="Google" id="ProtNLM"/>
    </source>
</evidence>
<name>A0A0A1DN32_NOCSI</name>
<protein>
    <recommendedName>
        <fullName evidence="3">Terminase</fullName>
    </recommendedName>
</protein>
<dbReference type="eggNOG" id="COG4626">
    <property type="taxonomic scope" value="Bacteria"/>
</dbReference>
<gene>
    <name evidence="1" type="ORF">KR76_16715</name>
</gene>
<sequence length="344" mass="38233">MIPQGFKRGRPFRQYDWQFWCTANHYRVREDAVYDPEDPPMNQAFVYRLTQVMAPQKTGKGPWAACLTCVSAVGPELFGGWAKRGDVYRCDLHGCSCGWYYEYEVGEPMGVRHPSPLIQLTANSQEQVKTNVWGPLNAMIRRQGSPLADLLLPRGEFMRIAAEGTDPETDRIDMVSSSAKSRLGNPISDYLHDESGLYTKQNGMVEVADAQERGAAGMGGRGKQTTNCYDPAMESFAQLTHEADLPNVFTYYRNPDTNPDLLGEDGKPLPYSTKANRRKIHAYVYEGSDHVDLDSIEGLAVALVQRDPAQAERFFGNRIRAGGGAWLPDGAWTARRADVVATAA</sequence>
<accession>A0A0A1DN32</accession>
<dbReference type="AlphaFoldDB" id="A0A0A1DN32"/>
<keyword evidence="2" id="KW-1185">Reference proteome</keyword>
<dbReference type="KEGG" id="psim:KR76_16715"/>
<dbReference type="EMBL" id="CP009896">
    <property type="protein sequence ID" value="AIY17992.2"/>
    <property type="molecule type" value="Genomic_DNA"/>
</dbReference>
<proteinExistence type="predicted"/>
<reference evidence="1 2" key="1">
    <citation type="journal article" date="2015" name="Genome Announc.">
        <title>Complete Genome Sequence of Steroid-Transforming Nocardioides simplex VKM Ac-2033D.</title>
        <authorList>
            <person name="Shtratnikova V.Y."/>
            <person name="Schelkunov M.I."/>
            <person name="Pekov Y.A."/>
            <person name="Fokina V.V."/>
            <person name="Logacheva M.D."/>
            <person name="Sokolov S.L."/>
            <person name="Bragin E.Y."/>
            <person name="Ashapkin V.V."/>
            <person name="Donova M.V."/>
        </authorList>
    </citation>
    <scope>NUCLEOTIDE SEQUENCE [LARGE SCALE GENOMIC DNA]</scope>
    <source>
        <strain evidence="1 2">VKM Ac-2033D</strain>
    </source>
</reference>
<dbReference type="STRING" id="2045.KR76_16715"/>
<organism evidence="1 2">
    <name type="scientific">Nocardioides simplex</name>
    <name type="common">Arthrobacter simplex</name>
    <dbReference type="NCBI Taxonomy" id="2045"/>
    <lineage>
        <taxon>Bacteria</taxon>
        <taxon>Bacillati</taxon>
        <taxon>Actinomycetota</taxon>
        <taxon>Actinomycetes</taxon>
        <taxon>Propionibacteriales</taxon>
        <taxon>Nocardioidaceae</taxon>
        <taxon>Pimelobacter</taxon>
    </lineage>
</organism>
<evidence type="ECO:0000313" key="1">
    <source>
        <dbReference type="EMBL" id="AIY17992.2"/>
    </source>
</evidence>
<dbReference type="HOGENOM" id="CLU_833757_0_0_11"/>